<dbReference type="InterPro" id="IPR001568">
    <property type="entry name" value="RNase_T2-like"/>
</dbReference>
<evidence type="ECO:0000256" key="2">
    <source>
        <dbReference type="ARBA" id="ARBA00007469"/>
    </source>
</evidence>
<dbReference type="STRING" id="42514.ENSPNAP00000004506"/>
<dbReference type="PANTHER" id="PTHR11240">
    <property type="entry name" value="RIBONUCLEASE T2"/>
    <property type="match status" value="1"/>
</dbReference>
<accession>A0A3B4C100</accession>
<dbReference type="Pfam" id="PF00445">
    <property type="entry name" value="Ribonuclease_T2"/>
    <property type="match status" value="1"/>
</dbReference>
<evidence type="ECO:0000313" key="5">
    <source>
        <dbReference type="Proteomes" id="UP001501920"/>
    </source>
</evidence>
<dbReference type="Proteomes" id="UP001501920">
    <property type="component" value="Chromosome 17"/>
</dbReference>
<dbReference type="InterPro" id="IPR036430">
    <property type="entry name" value="RNase_T2-like_sf"/>
</dbReference>
<dbReference type="PROSITE" id="PS00530">
    <property type="entry name" value="RNASE_T2_1"/>
    <property type="match status" value="1"/>
</dbReference>
<dbReference type="GO" id="GO:0005576">
    <property type="term" value="C:extracellular region"/>
    <property type="evidence" value="ECO:0007669"/>
    <property type="project" value="TreeGrafter"/>
</dbReference>
<reference evidence="4 5" key="1">
    <citation type="submission" date="2020-10" db="EMBL/GenBank/DDBJ databases">
        <title>Pygocentrus nattereri (red-bellied piranha) genome, fPygNat1, primary haplotype.</title>
        <authorList>
            <person name="Myers G."/>
            <person name="Meyer A."/>
            <person name="Karagic N."/>
            <person name="Pippel M."/>
            <person name="Winkler S."/>
            <person name="Tracey A."/>
            <person name="Wood J."/>
            <person name="Formenti G."/>
            <person name="Howe K."/>
            <person name="Fedrigo O."/>
            <person name="Jarvis E.D."/>
        </authorList>
    </citation>
    <scope>NUCLEOTIDE SEQUENCE [LARGE SCALE GENOMIC DNA]</scope>
</reference>
<dbReference type="OMA" id="FYYFPIN"/>
<dbReference type="GeneTree" id="ENSGT00640000091563"/>
<keyword evidence="5" id="KW-1185">Reference proteome</keyword>
<dbReference type="AlphaFoldDB" id="A0A3B4C100"/>
<name>A0A3B4C100_PYGNA</name>
<proteinExistence type="inferred from homology"/>
<dbReference type="InterPro" id="IPR018188">
    <property type="entry name" value="RNase_T2_His_AS_1"/>
</dbReference>
<comment type="subcellular location">
    <subcellularLocation>
        <location evidence="1">Lysosome lumen</location>
    </subcellularLocation>
</comment>
<evidence type="ECO:0000313" key="4">
    <source>
        <dbReference type="Ensembl" id="ENSPNAP00000004506.2"/>
    </source>
</evidence>
<evidence type="ECO:0000256" key="1">
    <source>
        <dbReference type="ARBA" id="ARBA00004227"/>
    </source>
</evidence>
<organism evidence="4 5">
    <name type="scientific">Pygocentrus nattereri</name>
    <name type="common">Red-bellied piranha</name>
    <dbReference type="NCBI Taxonomy" id="42514"/>
    <lineage>
        <taxon>Eukaryota</taxon>
        <taxon>Metazoa</taxon>
        <taxon>Chordata</taxon>
        <taxon>Craniata</taxon>
        <taxon>Vertebrata</taxon>
        <taxon>Euteleostomi</taxon>
        <taxon>Actinopterygii</taxon>
        <taxon>Neopterygii</taxon>
        <taxon>Teleostei</taxon>
        <taxon>Ostariophysi</taxon>
        <taxon>Characiformes</taxon>
        <taxon>Characoidei</taxon>
        <taxon>Pygocentrus</taxon>
    </lineage>
</organism>
<dbReference type="InterPro" id="IPR033130">
    <property type="entry name" value="RNase_T2_His_AS_2"/>
</dbReference>
<dbReference type="Ensembl" id="ENSPNAT00000006896.2">
    <property type="protein sequence ID" value="ENSPNAP00000004506.2"/>
    <property type="gene ID" value="ENSPNAG00000010950.2"/>
</dbReference>
<comment type="similarity">
    <text evidence="2 3">Belongs to the RNase T2 family.</text>
</comment>
<dbReference type="GO" id="GO:0006401">
    <property type="term" value="P:RNA catabolic process"/>
    <property type="evidence" value="ECO:0007669"/>
    <property type="project" value="TreeGrafter"/>
</dbReference>
<protein>
    <submittedName>
        <fullName evidence="4">Ribonuclease T2, like</fullName>
    </submittedName>
</protein>
<dbReference type="Gene3D" id="3.90.730.10">
    <property type="entry name" value="Ribonuclease T2-like"/>
    <property type="match status" value="1"/>
</dbReference>
<reference evidence="4" key="3">
    <citation type="submission" date="2025-09" db="UniProtKB">
        <authorList>
            <consortium name="Ensembl"/>
        </authorList>
    </citation>
    <scope>IDENTIFICATION</scope>
</reference>
<dbReference type="SUPFAM" id="SSF55895">
    <property type="entry name" value="Ribonuclease Rh-like"/>
    <property type="match status" value="1"/>
</dbReference>
<sequence>MDHFCWSSCQEVVTNSTGIFKWCKNKVKYSCLLCGANCPLFWRLKNQFVRVEQYWSAVLTVASAVSLPVSSGDVQKWNFHLQCGLFHFSFALQQPLKRETILTLFSDSPEVCSIIMACCKSSFIWICSTALLIGWVLTQGPEAHWTTSETIQSCNWTCMIFTMQWPGSFCLSLEHKNICKIPENIRNWTIHGLWPEHTQGCCSCWQIYHSHLQELEPELSQLWPSLVKTKSCFGFWRDEWFKHGTCAACVESMGSPADYFRTSLKLRTLFDIDNALTNAGIKPSCNISYKHEDVHAALGPFLGDNYVLQCVKDEKEREAWVQLKIYISKNITLGCHKEEKERIQKVAKATNTSLGHPCPKNSTFFYFPIDYEHPKQPCI</sequence>
<dbReference type="GO" id="GO:0043202">
    <property type="term" value="C:lysosomal lumen"/>
    <property type="evidence" value="ECO:0007669"/>
    <property type="project" value="UniProtKB-SubCell"/>
</dbReference>
<evidence type="ECO:0000256" key="3">
    <source>
        <dbReference type="RuleBase" id="RU004328"/>
    </source>
</evidence>
<dbReference type="GO" id="GO:0003723">
    <property type="term" value="F:RNA binding"/>
    <property type="evidence" value="ECO:0007669"/>
    <property type="project" value="InterPro"/>
</dbReference>
<reference evidence="4" key="2">
    <citation type="submission" date="2025-08" db="UniProtKB">
        <authorList>
            <consortium name="Ensembl"/>
        </authorList>
    </citation>
    <scope>IDENTIFICATION</scope>
</reference>
<dbReference type="PANTHER" id="PTHR11240:SF85">
    <property type="entry name" value="RIBONUCLEASE T2"/>
    <property type="match status" value="1"/>
</dbReference>
<dbReference type="PROSITE" id="PS00531">
    <property type="entry name" value="RNASE_T2_2"/>
    <property type="match status" value="1"/>
</dbReference>
<dbReference type="GO" id="GO:0033897">
    <property type="term" value="F:ribonuclease T2 activity"/>
    <property type="evidence" value="ECO:0007669"/>
    <property type="project" value="InterPro"/>
</dbReference>